<name>A0A7L1BI48_GYMTI</name>
<comment type="catalytic activity">
    <reaction evidence="13">
        <text>D-mannose(out) + Na(+)(out) = D-mannose(in) + Na(+)(in)</text>
        <dbReference type="Rhea" id="RHEA:72907"/>
        <dbReference type="ChEBI" id="CHEBI:4208"/>
        <dbReference type="ChEBI" id="CHEBI:29101"/>
    </reaction>
    <physiologicalReaction direction="left-to-right" evidence="13">
        <dbReference type="Rhea" id="RHEA:72908"/>
    </physiologicalReaction>
</comment>
<dbReference type="PROSITE" id="PS50283">
    <property type="entry name" value="NA_SOLUT_SYMP_3"/>
    <property type="match status" value="1"/>
</dbReference>
<evidence type="ECO:0000256" key="16">
    <source>
        <dbReference type="ARBA" id="ARBA00041339"/>
    </source>
</evidence>
<feature type="transmembrane region" description="Helical" evidence="20">
    <location>
        <begin position="409"/>
        <end position="430"/>
    </location>
</feature>
<evidence type="ECO:0000256" key="7">
    <source>
        <dbReference type="ARBA" id="ARBA00022989"/>
    </source>
</evidence>
<evidence type="ECO:0000256" key="4">
    <source>
        <dbReference type="ARBA" id="ARBA00022475"/>
    </source>
</evidence>
<accession>A0A7L1BI48</accession>
<dbReference type="PROSITE" id="PS00456">
    <property type="entry name" value="NA_SOLUT_SYMP_1"/>
    <property type="match status" value="1"/>
</dbReference>
<evidence type="ECO:0000313" key="21">
    <source>
        <dbReference type="EMBL" id="NXM50516.1"/>
    </source>
</evidence>
<evidence type="ECO:0000256" key="15">
    <source>
        <dbReference type="ARBA" id="ARBA00039217"/>
    </source>
</evidence>
<keyword evidence="5" id="KW-0762">Sugar transport</keyword>
<evidence type="ECO:0000256" key="20">
    <source>
        <dbReference type="SAM" id="Phobius"/>
    </source>
</evidence>
<feature type="transmembrane region" description="Helical" evidence="20">
    <location>
        <begin position="368"/>
        <end position="388"/>
    </location>
</feature>
<evidence type="ECO:0000256" key="5">
    <source>
        <dbReference type="ARBA" id="ARBA00022597"/>
    </source>
</evidence>
<evidence type="ECO:0000256" key="2">
    <source>
        <dbReference type="ARBA" id="ARBA00006434"/>
    </source>
</evidence>
<feature type="transmembrane region" description="Helical" evidence="20">
    <location>
        <begin position="300"/>
        <end position="321"/>
    </location>
</feature>
<keyword evidence="7 20" id="KW-1133">Transmembrane helix</keyword>
<evidence type="ECO:0000256" key="14">
    <source>
        <dbReference type="ARBA" id="ARBA00036553"/>
    </source>
</evidence>
<dbReference type="InterPro" id="IPR018212">
    <property type="entry name" value="Na/solute_symporter_CS"/>
</dbReference>
<feature type="non-terminal residue" evidence="21">
    <location>
        <position position="599"/>
    </location>
</feature>
<dbReference type="FunFam" id="1.20.1730.10:FF:000004">
    <property type="entry name" value="sodium/glucose cotransporter 5 isoform X1"/>
    <property type="match status" value="1"/>
</dbReference>
<keyword evidence="10 20" id="KW-0472">Membrane</keyword>
<dbReference type="PANTHER" id="PTHR11819:SF128">
    <property type="entry name" value="SODIUM_MANNOSE COTRANSPORTER SLC5A10"/>
    <property type="match status" value="1"/>
</dbReference>
<feature type="transmembrane region" description="Helical" evidence="20">
    <location>
        <begin position="99"/>
        <end position="121"/>
    </location>
</feature>
<evidence type="ECO:0000256" key="9">
    <source>
        <dbReference type="ARBA" id="ARBA00023065"/>
    </source>
</evidence>
<dbReference type="PROSITE" id="PS00457">
    <property type="entry name" value="NA_SOLUT_SYMP_2"/>
    <property type="match status" value="1"/>
</dbReference>
<feature type="transmembrane region" description="Helical" evidence="20">
    <location>
        <begin position="575"/>
        <end position="598"/>
    </location>
</feature>
<gene>
    <name evidence="21" type="primary">Slc5a10</name>
    <name evidence="21" type="ORF">GYMTIB_R00024</name>
</gene>
<evidence type="ECO:0000256" key="3">
    <source>
        <dbReference type="ARBA" id="ARBA00022448"/>
    </source>
</evidence>
<keyword evidence="12" id="KW-0739">Sodium transport</keyword>
<comment type="subcellular location">
    <subcellularLocation>
        <location evidence="1">Apical cell membrane</location>
        <topology evidence="1">Multi-pass membrane protein</topology>
    </subcellularLocation>
</comment>
<dbReference type="NCBIfam" id="TIGR00813">
    <property type="entry name" value="sss"/>
    <property type="match status" value="1"/>
</dbReference>
<evidence type="ECO:0000256" key="18">
    <source>
        <dbReference type="ARBA" id="ARBA00045692"/>
    </source>
</evidence>
<keyword evidence="22" id="KW-1185">Reference proteome</keyword>
<sequence>MELNSTAGSVTPSQQFSVADLVVVVVYFSLNVGVGIWSSCRVNRNTVSGYFLAGRDMAWWPIGASLFASSEGSGLFLGLAGTGAAGGIAVAGFEWNATYALLALAWVFVPVYISSGIVTMPEYLQRRFGGERIRMYLSSLSLLLSIFTKISTDLYSGALFVQVCLGWELYLSTVLMLVVTGLYTIAGGLAAVIYTDALQTLIMVLGAIVLAVKAFNEVGGYPNLEEAYLKAVPSKIVPNTTCHLPRADAMHLFRDPVSGDLPWTGMTFGLSIMATWYWCTDQVIVQRSLSAKNLSHAKAGSILASYLKMLPLFLIIMPGMISRVLYPDTVACVDPEECTRVCGAAVGCSNIAYPKLVVELMPSGLRGLMIAVMMAALMSSLTSIFNSSSTLFTMDIWRKLRPRAGDRELLLVGRVVTVVLVALSVVWIPILQSSSGGQLYVYIQAVTSYLAPPVTAVFILAVFWPRANEQGAFWGLMAGLALGLARMGLELAHPTPLCGVPDQRPWLLADIHYLHFAVLLATVTAAIVVVGSLLTPPVPPAQLKDLTWWTLSREPPQLSVHGTTQGPPDGEEPPFWARVCGVNAIVLMCVNIFCYAYFA</sequence>
<dbReference type="InterPro" id="IPR001734">
    <property type="entry name" value="Na/solute_symporter"/>
</dbReference>
<feature type="transmembrane region" description="Helical" evidence="20">
    <location>
        <begin position="197"/>
        <end position="215"/>
    </location>
</feature>
<dbReference type="AlphaFoldDB" id="A0A7L1BI48"/>
<organism evidence="21 22">
    <name type="scientific">Gymnorhina tibicen</name>
    <name type="common">Australian magpie</name>
    <name type="synonym">Cracticus tibicen</name>
    <dbReference type="NCBI Taxonomy" id="9132"/>
    <lineage>
        <taxon>Eukaryota</taxon>
        <taxon>Metazoa</taxon>
        <taxon>Chordata</taxon>
        <taxon>Craniata</taxon>
        <taxon>Vertebrata</taxon>
        <taxon>Euteleostomi</taxon>
        <taxon>Archelosauria</taxon>
        <taxon>Archosauria</taxon>
        <taxon>Dinosauria</taxon>
        <taxon>Saurischia</taxon>
        <taxon>Theropoda</taxon>
        <taxon>Coelurosauria</taxon>
        <taxon>Aves</taxon>
        <taxon>Neognathae</taxon>
        <taxon>Neoaves</taxon>
        <taxon>Telluraves</taxon>
        <taxon>Australaves</taxon>
        <taxon>Passeriformes</taxon>
        <taxon>Artamidae</taxon>
        <taxon>Gymnorhina</taxon>
    </lineage>
</organism>
<keyword evidence="9" id="KW-0406">Ion transport</keyword>
<comment type="similarity">
    <text evidence="2 19">Belongs to the sodium:solute symporter (SSF) (TC 2.A.21) family.</text>
</comment>
<feature type="transmembrane region" description="Helical" evidence="20">
    <location>
        <begin position="170"/>
        <end position="190"/>
    </location>
</feature>
<feature type="transmembrane region" description="Helical" evidence="20">
    <location>
        <begin position="261"/>
        <end position="279"/>
    </location>
</feature>
<dbReference type="InterPro" id="IPR038377">
    <property type="entry name" value="Na/Glc_symporter_sf"/>
</dbReference>
<feature type="transmembrane region" description="Helical" evidence="20">
    <location>
        <begin position="16"/>
        <end position="37"/>
    </location>
</feature>
<comment type="catalytic activity">
    <reaction evidence="14">
        <text>D-fructopyranose(out) + Na(+)(out) = D-fructopyranose(in) + Na(+)(in)</text>
        <dbReference type="Rhea" id="RHEA:72915"/>
        <dbReference type="ChEBI" id="CHEBI:29101"/>
        <dbReference type="ChEBI" id="CHEBI:37714"/>
    </reaction>
    <physiologicalReaction direction="left-to-right" evidence="14">
        <dbReference type="Rhea" id="RHEA:72916"/>
    </physiologicalReaction>
</comment>
<evidence type="ECO:0000256" key="11">
    <source>
        <dbReference type="ARBA" id="ARBA00023180"/>
    </source>
</evidence>
<comment type="function">
    <text evidence="18">Electrogenic Na+-coupled sugar symporter that actively transports D-mannose or D-fructose at the plasma membrane, with a Na+ to sugar coupling ratio of 1:1. Transporter activity is driven by a transmembrane Na+ electrochemical gradient set by the Na+/K+ pump. Exclusively recognizes sugar substrates having a pyranose ring with an axial hydroxyl group on carbon 2. Has likely evolved to enable renal reabsorption of D-mannose, an important constituent of oligosaccharide chains of glycoproteins. Contributes to dietary D-fructose reabsorption from glomerular filtrate across the brush border of the kidney.</text>
</comment>
<dbReference type="EMBL" id="VXAZ01009911">
    <property type="protein sequence ID" value="NXM50516.1"/>
    <property type="molecule type" value="Genomic_DNA"/>
</dbReference>
<comment type="caution">
    <text evidence="21">The sequence shown here is derived from an EMBL/GenBank/DDBJ whole genome shotgun (WGS) entry which is preliminary data.</text>
</comment>
<evidence type="ECO:0000256" key="12">
    <source>
        <dbReference type="ARBA" id="ARBA00023201"/>
    </source>
</evidence>
<evidence type="ECO:0000256" key="13">
    <source>
        <dbReference type="ARBA" id="ARBA00036082"/>
    </source>
</evidence>
<keyword evidence="3" id="KW-0813">Transport</keyword>
<reference evidence="21 22" key="1">
    <citation type="submission" date="2019-09" db="EMBL/GenBank/DDBJ databases">
        <title>Bird 10,000 Genomes (B10K) Project - Family phase.</title>
        <authorList>
            <person name="Zhang G."/>
        </authorList>
    </citation>
    <scope>NUCLEOTIDE SEQUENCE [LARGE SCALE GENOMIC DNA]</scope>
    <source>
        <strain evidence="21">B10K-DU-002-05</strain>
        <tissue evidence="21">Muscle</tissue>
    </source>
</reference>
<dbReference type="GO" id="GO:0005412">
    <property type="term" value="F:D-glucose:sodium symporter activity"/>
    <property type="evidence" value="ECO:0007669"/>
    <property type="project" value="TreeGrafter"/>
</dbReference>
<dbReference type="Gene3D" id="1.20.1730.10">
    <property type="entry name" value="Sodium/glucose cotransporter"/>
    <property type="match status" value="1"/>
</dbReference>
<feature type="non-terminal residue" evidence="21">
    <location>
        <position position="1"/>
    </location>
</feature>
<evidence type="ECO:0000256" key="17">
    <source>
        <dbReference type="ARBA" id="ARBA00042835"/>
    </source>
</evidence>
<evidence type="ECO:0000256" key="6">
    <source>
        <dbReference type="ARBA" id="ARBA00022692"/>
    </source>
</evidence>
<keyword evidence="8" id="KW-0915">Sodium</keyword>
<proteinExistence type="inferred from homology"/>
<dbReference type="GO" id="GO:0016324">
    <property type="term" value="C:apical plasma membrane"/>
    <property type="evidence" value="ECO:0007669"/>
    <property type="project" value="UniProtKB-SubCell"/>
</dbReference>
<protein>
    <recommendedName>
        <fullName evidence="15">Sodium/mannose cotransporter SLC5A10</fullName>
    </recommendedName>
    <alternativeName>
        <fullName evidence="16">Sodium/glucose cotransporter 5</fullName>
    </alternativeName>
    <alternativeName>
        <fullName evidence="17">Solute carrier family 5 member 10</fullName>
    </alternativeName>
</protein>
<feature type="transmembrane region" description="Helical" evidence="20">
    <location>
        <begin position="513"/>
        <end position="534"/>
    </location>
</feature>
<dbReference type="Proteomes" id="UP000579941">
    <property type="component" value="Unassembled WGS sequence"/>
</dbReference>
<evidence type="ECO:0000256" key="19">
    <source>
        <dbReference type="RuleBase" id="RU362091"/>
    </source>
</evidence>
<feature type="transmembrane region" description="Helical" evidence="20">
    <location>
        <begin position="133"/>
        <end position="150"/>
    </location>
</feature>
<evidence type="ECO:0000256" key="1">
    <source>
        <dbReference type="ARBA" id="ARBA00004424"/>
    </source>
</evidence>
<dbReference type="PANTHER" id="PTHR11819">
    <property type="entry name" value="SOLUTE CARRIER FAMILY 5"/>
    <property type="match status" value="1"/>
</dbReference>
<dbReference type="Pfam" id="PF00474">
    <property type="entry name" value="SSF"/>
    <property type="match status" value="1"/>
</dbReference>
<keyword evidence="4" id="KW-1003">Cell membrane</keyword>
<evidence type="ECO:0000313" key="22">
    <source>
        <dbReference type="Proteomes" id="UP000579941"/>
    </source>
</evidence>
<keyword evidence="11" id="KW-0325">Glycoprotein</keyword>
<evidence type="ECO:0000256" key="8">
    <source>
        <dbReference type="ARBA" id="ARBA00023053"/>
    </source>
</evidence>
<feature type="transmembrane region" description="Helical" evidence="20">
    <location>
        <begin position="442"/>
        <end position="464"/>
    </location>
</feature>
<evidence type="ECO:0000256" key="10">
    <source>
        <dbReference type="ARBA" id="ARBA00023136"/>
    </source>
</evidence>
<keyword evidence="6 20" id="KW-0812">Transmembrane</keyword>